<gene>
    <name evidence="1" type="ORF">G4B88_002111</name>
</gene>
<comment type="caution">
    <text evidence="1">The sequence shown here is derived from an EMBL/GenBank/DDBJ whole genome shotgun (WGS) entry which is preliminary data.</text>
</comment>
<name>A0A7J6EY54_CANSA</name>
<evidence type="ECO:0008006" key="3">
    <source>
        <dbReference type="Google" id="ProtNLM"/>
    </source>
</evidence>
<proteinExistence type="predicted"/>
<dbReference type="Proteomes" id="UP000583929">
    <property type="component" value="Unassembled WGS sequence"/>
</dbReference>
<evidence type="ECO:0000313" key="1">
    <source>
        <dbReference type="EMBL" id="KAF4363364.1"/>
    </source>
</evidence>
<protein>
    <recommendedName>
        <fullName evidence="3">F-box domain-containing protein</fullName>
    </recommendedName>
</protein>
<dbReference type="AlphaFoldDB" id="A0A7J6EY54"/>
<dbReference type="InterPro" id="IPR036047">
    <property type="entry name" value="F-box-like_dom_sf"/>
</dbReference>
<dbReference type="PANTHER" id="PTHR38926:SF5">
    <property type="entry name" value="F-BOX AND LEUCINE-RICH REPEAT PROTEIN 6"/>
    <property type="match status" value="1"/>
</dbReference>
<dbReference type="SUPFAM" id="SSF81383">
    <property type="entry name" value="F-box domain"/>
    <property type="match status" value="1"/>
</dbReference>
<dbReference type="InterPro" id="IPR032675">
    <property type="entry name" value="LRR_dom_sf"/>
</dbReference>
<organism evidence="1 2">
    <name type="scientific">Cannabis sativa</name>
    <name type="common">Hemp</name>
    <name type="synonym">Marijuana</name>
    <dbReference type="NCBI Taxonomy" id="3483"/>
    <lineage>
        <taxon>Eukaryota</taxon>
        <taxon>Viridiplantae</taxon>
        <taxon>Streptophyta</taxon>
        <taxon>Embryophyta</taxon>
        <taxon>Tracheophyta</taxon>
        <taxon>Spermatophyta</taxon>
        <taxon>Magnoliopsida</taxon>
        <taxon>eudicotyledons</taxon>
        <taxon>Gunneridae</taxon>
        <taxon>Pentapetalae</taxon>
        <taxon>rosids</taxon>
        <taxon>fabids</taxon>
        <taxon>Rosales</taxon>
        <taxon>Cannabaceae</taxon>
        <taxon>Cannabis</taxon>
    </lineage>
</organism>
<accession>A0A7J6EY54</accession>
<sequence length="224" mass="25418">MMMMMMEEYQCPRWSELLPEALALIFTKLPLKDKLSPTFPLVCKPWSKVVARPYCWQDIDINREEFEGLFVGIKRLSSRFLKVLPMLIKRCSGQLHSLSAPCLLNDSSLSLIANSAQSLRMLNMEDAYFWNDVTIFETSVAEKLSCLVHLNISCVNIKPSAIRAIGNHCKNLERLDRAFVPVTKSVGRDEEAFAIASTIMLKLKHLNISHTGATTKVYDIDHVV</sequence>
<dbReference type="EMBL" id="JAATIQ010000297">
    <property type="protein sequence ID" value="KAF4363364.1"/>
    <property type="molecule type" value="Genomic_DNA"/>
</dbReference>
<dbReference type="Gene3D" id="3.80.10.10">
    <property type="entry name" value="Ribonuclease Inhibitor"/>
    <property type="match status" value="1"/>
</dbReference>
<keyword evidence="2" id="KW-1185">Reference proteome</keyword>
<dbReference type="Gene3D" id="1.20.1280.50">
    <property type="match status" value="1"/>
</dbReference>
<dbReference type="PANTHER" id="PTHR38926">
    <property type="entry name" value="F-BOX DOMAIN CONTAINING PROTEIN, EXPRESSED"/>
    <property type="match status" value="1"/>
</dbReference>
<dbReference type="SUPFAM" id="SSF52047">
    <property type="entry name" value="RNI-like"/>
    <property type="match status" value="1"/>
</dbReference>
<reference evidence="1 2" key="1">
    <citation type="journal article" date="2020" name="bioRxiv">
        <title>Sequence and annotation of 42 cannabis genomes reveals extensive copy number variation in cannabinoid synthesis and pathogen resistance genes.</title>
        <authorList>
            <person name="Mckernan K.J."/>
            <person name="Helbert Y."/>
            <person name="Kane L.T."/>
            <person name="Ebling H."/>
            <person name="Zhang L."/>
            <person name="Liu B."/>
            <person name="Eaton Z."/>
            <person name="Mclaughlin S."/>
            <person name="Kingan S."/>
            <person name="Baybayan P."/>
            <person name="Concepcion G."/>
            <person name="Jordan M."/>
            <person name="Riva A."/>
            <person name="Barbazuk W."/>
            <person name="Harkins T."/>
        </authorList>
    </citation>
    <scope>NUCLEOTIDE SEQUENCE [LARGE SCALE GENOMIC DNA]</scope>
    <source>
        <strain evidence="2">cv. Jamaican Lion 4</strain>
        <tissue evidence="1">Leaf</tissue>
    </source>
</reference>
<evidence type="ECO:0000313" key="2">
    <source>
        <dbReference type="Proteomes" id="UP000583929"/>
    </source>
</evidence>